<dbReference type="Proteomes" id="UP001058974">
    <property type="component" value="Chromosome 7"/>
</dbReference>
<evidence type="ECO:0000256" key="1">
    <source>
        <dbReference type="ARBA" id="ARBA00004370"/>
    </source>
</evidence>
<feature type="transmembrane region" description="Helical" evidence="3">
    <location>
        <begin position="43"/>
        <end position="67"/>
    </location>
</feature>
<evidence type="ECO:0000313" key="4">
    <source>
        <dbReference type="EMBL" id="KAI5392626.1"/>
    </source>
</evidence>
<dbReference type="GO" id="GO:0098542">
    <property type="term" value="P:defense response to other organism"/>
    <property type="evidence" value="ECO:0007669"/>
    <property type="project" value="InterPro"/>
</dbReference>
<gene>
    <name evidence="4" type="ORF">KIW84_077142</name>
</gene>
<dbReference type="Gramene" id="Psat07G0714200-T1">
    <property type="protein sequence ID" value="KAI5392626.1"/>
    <property type="gene ID" value="KIW84_077142"/>
</dbReference>
<sequence>MKSKPLTLYSKTVSYCFFLLLPKPKKKTQPMTYSKQDTKNYVVIRPCICLLWTVILAAFVTAAFLLWPVDPEIEMEKLTVKRAKVHPLPPLSANVWLSVAVKVHNKVLCWMELAEVDVGIKYRGQKLGHVETEGWHVAGWGSAHVFGDLEFGGLPSPEVAHFMQDLGKGRVQFHTAVEVVGNLGLFFFRFPNIFKVKLSCEVLVNTKNHTIINQHCIVKMLVIFYISIHTSVMQV</sequence>
<dbReference type="EMBL" id="JAMSHJ010000007">
    <property type="protein sequence ID" value="KAI5392626.1"/>
    <property type="molecule type" value="Genomic_DNA"/>
</dbReference>
<keyword evidence="3" id="KW-0812">Transmembrane</keyword>
<comment type="caution">
    <text evidence="4">The sequence shown here is derived from an EMBL/GenBank/DDBJ whole genome shotgun (WGS) entry which is preliminary data.</text>
</comment>
<proteinExistence type="predicted"/>
<dbReference type="AlphaFoldDB" id="A0A9D4W1N4"/>
<evidence type="ECO:0008006" key="6">
    <source>
        <dbReference type="Google" id="ProtNLM"/>
    </source>
</evidence>
<dbReference type="GO" id="GO:0016020">
    <property type="term" value="C:membrane"/>
    <property type="evidence" value="ECO:0007669"/>
    <property type="project" value="UniProtKB-SubCell"/>
</dbReference>
<dbReference type="InterPro" id="IPR044839">
    <property type="entry name" value="NDR1-like"/>
</dbReference>
<keyword evidence="3" id="KW-1133">Transmembrane helix</keyword>
<keyword evidence="2 3" id="KW-0472">Membrane</keyword>
<evidence type="ECO:0000256" key="2">
    <source>
        <dbReference type="ARBA" id="ARBA00023136"/>
    </source>
</evidence>
<evidence type="ECO:0000313" key="5">
    <source>
        <dbReference type="Proteomes" id="UP001058974"/>
    </source>
</evidence>
<keyword evidence="5" id="KW-1185">Reference proteome</keyword>
<dbReference type="PANTHER" id="PTHR31234:SF59">
    <property type="entry name" value="EMBRYOGENESIS ABUNDANT (LEA) HYDROXYPROLINE-RICH GLYCOPROTEIN FAMILY PROTEIN, PUTATIVE-RELATED"/>
    <property type="match status" value="1"/>
</dbReference>
<reference evidence="4 5" key="1">
    <citation type="journal article" date="2022" name="Nat. Genet.">
        <title>Improved pea reference genome and pan-genome highlight genomic features and evolutionary characteristics.</title>
        <authorList>
            <person name="Yang T."/>
            <person name="Liu R."/>
            <person name="Luo Y."/>
            <person name="Hu S."/>
            <person name="Wang D."/>
            <person name="Wang C."/>
            <person name="Pandey M.K."/>
            <person name="Ge S."/>
            <person name="Xu Q."/>
            <person name="Li N."/>
            <person name="Li G."/>
            <person name="Huang Y."/>
            <person name="Saxena R.K."/>
            <person name="Ji Y."/>
            <person name="Li M."/>
            <person name="Yan X."/>
            <person name="He Y."/>
            <person name="Liu Y."/>
            <person name="Wang X."/>
            <person name="Xiang C."/>
            <person name="Varshney R.K."/>
            <person name="Ding H."/>
            <person name="Gao S."/>
            <person name="Zong X."/>
        </authorList>
    </citation>
    <scope>NUCLEOTIDE SEQUENCE [LARGE SCALE GENOMIC DNA]</scope>
    <source>
        <strain evidence="4 5">cv. Zhongwan 6</strain>
    </source>
</reference>
<accession>A0A9D4W1N4</accession>
<dbReference type="PANTHER" id="PTHR31234">
    <property type="entry name" value="LATE EMBRYOGENESIS ABUNDANT (LEA) HYDROXYPROLINE-RICH GLYCOPROTEIN FAMILY"/>
    <property type="match status" value="1"/>
</dbReference>
<organism evidence="4 5">
    <name type="scientific">Pisum sativum</name>
    <name type="common">Garden pea</name>
    <name type="synonym">Lathyrus oleraceus</name>
    <dbReference type="NCBI Taxonomy" id="3888"/>
    <lineage>
        <taxon>Eukaryota</taxon>
        <taxon>Viridiplantae</taxon>
        <taxon>Streptophyta</taxon>
        <taxon>Embryophyta</taxon>
        <taxon>Tracheophyta</taxon>
        <taxon>Spermatophyta</taxon>
        <taxon>Magnoliopsida</taxon>
        <taxon>eudicotyledons</taxon>
        <taxon>Gunneridae</taxon>
        <taxon>Pentapetalae</taxon>
        <taxon>rosids</taxon>
        <taxon>fabids</taxon>
        <taxon>Fabales</taxon>
        <taxon>Fabaceae</taxon>
        <taxon>Papilionoideae</taxon>
        <taxon>50 kb inversion clade</taxon>
        <taxon>NPAAA clade</taxon>
        <taxon>Hologalegina</taxon>
        <taxon>IRL clade</taxon>
        <taxon>Fabeae</taxon>
        <taxon>Lathyrus</taxon>
    </lineage>
</organism>
<comment type="subcellular location">
    <subcellularLocation>
        <location evidence="1">Membrane</location>
    </subcellularLocation>
</comment>
<protein>
    <recommendedName>
        <fullName evidence="6">Late embryogenesis abundant protein LEA-2 subgroup domain-containing protein</fullName>
    </recommendedName>
</protein>
<evidence type="ECO:0000256" key="3">
    <source>
        <dbReference type="SAM" id="Phobius"/>
    </source>
</evidence>
<name>A0A9D4W1N4_PEA</name>